<dbReference type="EMBL" id="NMUE01000004">
    <property type="protein sequence ID" value="RFA97702.1"/>
    <property type="molecule type" value="Genomic_DNA"/>
</dbReference>
<dbReference type="EMBL" id="NMUF01000005">
    <property type="protein sequence ID" value="RFA99518.1"/>
    <property type="molecule type" value="Genomic_DNA"/>
</dbReference>
<dbReference type="AlphaFoldDB" id="A0A371R2H0"/>
<accession>A0A371R2H0</accession>
<evidence type="ECO:0000259" key="1">
    <source>
        <dbReference type="Pfam" id="PF13453"/>
    </source>
</evidence>
<reference evidence="4 5" key="1">
    <citation type="submission" date="2017-07" db="EMBL/GenBank/DDBJ databases">
        <title>Draft genome sequence of aerobic hyperthermophilic archaea, Pyrobaculum aerophilum YKB31 and YKB32.</title>
        <authorList>
            <person name="Mochizuki T."/>
            <person name="Berliner A.J."/>
            <person name="Yoshida-Takashima Y."/>
            <person name="Takaki Y."/>
            <person name="Nunoura T."/>
            <person name="Takai K."/>
        </authorList>
    </citation>
    <scope>NUCLEOTIDE SEQUENCE [LARGE SCALE GENOMIC DNA]</scope>
    <source>
        <strain evidence="2 5">YKB31</strain>
        <strain evidence="3 4">YKB32</strain>
    </source>
</reference>
<proteinExistence type="predicted"/>
<comment type="caution">
    <text evidence="2">The sequence shown here is derived from an EMBL/GenBank/DDBJ whole genome shotgun (WGS) entry which is preliminary data.</text>
</comment>
<name>A0A371R2H0_9CREN</name>
<sequence>MKLCPVCGIELRPRVVYDIEIDQCPRCGGVWLDGGELNKLLTKVREYRNEYYSYEEFRAWEEEYKRRKKKGVFEFFEELFD</sequence>
<evidence type="ECO:0000313" key="3">
    <source>
        <dbReference type="EMBL" id="RFA99518.1"/>
    </source>
</evidence>
<evidence type="ECO:0000313" key="2">
    <source>
        <dbReference type="EMBL" id="RFA97702.1"/>
    </source>
</evidence>
<dbReference type="Proteomes" id="UP000257123">
    <property type="component" value="Unassembled WGS sequence"/>
</dbReference>
<dbReference type="OrthoDB" id="11143at2157"/>
<evidence type="ECO:0000313" key="4">
    <source>
        <dbReference type="Proteomes" id="UP000256877"/>
    </source>
</evidence>
<dbReference type="InterPro" id="IPR027392">
    <property type="entry name" value="TF_Znf"/>
</dbReference>
<dbReference type="Pfam" id="PF13453">
    <property type="entry name" value="Zn_ribbon_TFIIB"/>
    <property type="match status" value="1"/>
</dbReference>
<dbReference type="Proteomes" id="UP000256877">
    <property type="component" value="Unassembled WGS sequence"/>
</dbReference>
<feature type="domain" description="Transcription factor zinc-finger" evidence="1">
    <location>
        <begin position="4"/>
        <end position="42"/>
    </location>
</feature>
<dbReference type="RefSeq" id="WP_116420533.1">
    <property type="nucleotide sequence ID" value="NZ_NMUE01000004.1"/>
</dbReference>
<evidence type="ECO:0000313" key="5">
    <source>
        <dbReference type="Proteomes" id="UP000257123"/>
    </source>
</evidence>
<organism evidence="2 5">
    <name type="scientific">Pyrobaculum aerophilum</name>
    <dbReference type="NCBI Taxonomy" id="13773"/>
    <lineage>
        <taxon>Archaea</taxon>
        <taxon>Thermoproteota</taxon>
        <taxon>Thermoprotei</taxon>
        <taxon>Thermoproteales</taxon>
        <taxon>Thermoproteaceae</taxon>
        <taxon>Pyrobaculum</taxon>
    </lineage>
</organism>
<gene>
    <name evidence="2" type="ORF">CGL51_02240</name>
    <name evidence="3" type="ORF">CGL52_03005</name>
</gene>
<protein>
    <recommendedName>
        <fullName evidence="1">Transcription factor zinc-finger domain-containing protein</fullName>
    </recommendedName>
</protein>